<dbReference type="EMBL" id="CAXIEN010000409">
    <property type="protein sequence ID" value="CAL1296960.1"/>
    <property type="molecule type" value="Genomic_DNA"/>
</dbReference>
<gene>
    <name evidence="1" type="ORF">LARSCL_LOCUS20020</name>
</gene>
<name>A0AAV2BM42_9ARAC</name>
<proteinExistence type="predicted"/>
<sequence>MKLETNMRIVKDWMCCIRIVEECGNGGYERGKVELHFEELGCMYPYPQLILDMGEIFFKDSNEVSYSMTFLDRSRSSDHNSVEVID</sequence>
<evidence type="ECO:0000313" key="2">
    <source>
        <dbReference type="Proteomes" id="UP001497382"/>
    </source>
</evidence>
<organism evidence="1 2">
    <name type="scientific">Larinioides sclopetarius</name>
    <dbReference type="NCBI Taxonomy" id="280406"/>
    <lineage>
        <taxon>Eukaryota</taxon>
        <taxon>Metazoa</taxon>
        <taxon>Ecdysozoa</taxon>
        <taxon>Arthropoda</taxon>
        <taxon>Chelicerata</taxon>
        <taxon>Arachnida</taxon>
        <taxon>Araneae</taxon>
        <taxon>Araneomorphae</taxon>
        <taxon>Entelegynae</taxon>
        <taxon>Araneoidea</taxon>
        <taxon>Araneidae</taxon>
        <taxon>Larinioides</taxon>
    </lineage>
</organism>
<evidence type="ECO:0000313" key="1">
    <source>
        <dbReference type="EMBL" id="CAL1296960.1"/>
    </source>
</evidence>
<accession>A0AAV2BM42</accession>
<keyword evidence="2" id="KW-1185">Reference proteome</keyword>
<comment type="caution">
    <text evidence="1">The sequence shown here is derived from an EMBL/GenBank/DDBJ whole genome shotgun (WGS) entry which is preliminary data.</text>
</comment>
<dbReference type="Proteomes" id="UP001497382">
    <property type="component" value="Unassembled WGS sequence"/>
</dbReference>
<dbReference type="AlphaFoldDB" id="A0AAV2BM42"/>
<reference evidence="1 2" key="1">
    <citation type="submission" date="2024-04" db="EMBL/GenBank/DDBJ databases">
        <authorList>
            <person name="Rising A."/>
            <person name="Reimegard J."/>
            <person name="Sonavane S."/>
            <person name="Akerstrom W."/>
            <person name="Nylinder S."/>
            <person name="Hedman E."/>
            <person name="Kallberg Y."/>
        </authorList>
    </citation>
    <scope>NUCLEOTIDE SEQUENCE [LARGE SCALE GENOMIC DNA]</scope>
</reference>
<protein>
    <submittedName>
        <fullName evidence="1">Uncharacterized protein</fullName>
    </submittedName>
</protein>